<dbReference type="EMBL" id="KV748275">
    <property type="protein sequence ID" value="OCK87022.1"/>
    <property type="molecule type" value="Genomic_DNA"/>
</dbReference>
<gene>
    <name evidence="1" type="ORF">K441DRAFT_682915</name>
</gene>
<accession>A0ACC8EL32</accession>
<evidence type="ECO:0000313" key="2">
    <source>
        <dbReference type="Proteomes" id="UP000250078"/>
    </source>
</evidence>
<protein>
    <submittedName>
        <fullName evidence="1">Uncharacterized protein</fullName>
    </submittedName>
</protein>
<reference evidence="1 2" key="1">
    <citation type="journal article" date="2016" name="Nat. Commun.">
        <title>Ectomycorrhizal ecology is imprinted in the genome of the dominant symbiotic fungus Cenococcum geophilum.</title>
        <authorList>
            <consortium name="DOE Joint Genome Institute"/>
            <person name="Peter M."/>
            <person name="Kohler A."/>
            <person name="Ohm R.A."/>
            <person name="Kuo A."/>
            <person name="Krutzmann J."/>
            <person name="Morin E."/>
            <person name="Arend M."/>
            <person name="Barry K.W."/>
            <person name="Binder M."/>
            <person name="Choi C."/>
            <person name="Clum A."/>
            <person name="Copeland A."/>
            <person name="Grisel N."/>
            <person name="Haridas S."/>
            <person name="Kipfer T."/>
            <person name="LaButti K."/>
            <person name="Lindquist E."/>
            <person name="Lipzen A."/>
            <person name="Maire R."/>
            <person name="Meier B."/>
            <person name="Mihaltcheva S."/>
            <person name="Molinier V."/>
            <person name="Murat C."/>
            <person name="Poggeler S."/>
            <person name="Quandt C.A."/>
            <person name="Sperisen C."/>
            <person name="Tritt A."/>
            <person name="Tisserant E."/>
            <person name="Crous P.W."/>
            <person name="Henrissat B."/>
            <person name="Nehls U."/>
            <person name="Egli S."/>
            <person name="Spatafora J.W."/>
            <person name="Grigoriev I.V."/>
            <person name="Martin F.M."/>
        </authorList>
    </citation>
    <scope>NUCLEOTIDE SEQUENCE [LARGE SCALE GENOMIC DNA]</scope>
    <source>
        <strain evidence="1 2">1.58</strain>
    </source>
</reference>
<evidence type="ECO:0000313" key="1">
    <source>
        <dbReference type="EMBL" id="OCK87022.1"/>
    </source>
</evidence>
<proteinExistence type="predicted"/>
<sequence>MHFFLILAALITTTLLKQPSTSLIDFAWSHTTLPEPADPETADVEDLLDEVLVLSEKYIDCLACMMARRPFSIDGCAGCRYGWPSDKQLIHVEEDEDEEDEEGETHCLGLEFIIEAAAETVEDALRAVRDALAATEHIAEESEHPLLIAHRHIYD</sequence>
<organism evidence="1 2">
    <name type="scientific">Cenococcum geophilum 1.58</name>
    <dbReference type="NCBI Taxonomy" id="794803"/>
    <lineage>
        <taxon>Eukaryota</taxon>
        <taxon>Fungi</taxon>
        <taxon>Dikarya</taxon>
        <taxon>Ascomycota</taxon>
        <taxon>Pezizomycotina</taxon>
        <taxon>Dothideomycetes</taxon>
        <taxon>Pleosporomycetidae</taxon>
        <taxon>Gloniales</taxon>
        <taxon>Gloniaceae</taxon>
        <taxon>Cenococcum</taxon>
    </lineage>
</organism>
<dbReference type="Proteomes" id="UP000250078">
    <property type="component" value="Unassembled WGS sequence"/>
</dbReference>
<keyword evidence="2" id="KW-1185">Reference proteome</keyword>
<name>A0ACC8EL32_9PEZI</name>